<dbReference type="AlphaFoldDB" id="A0A0N4X623"/>
<sequence length="85" mass="9269">MQKAPLEKMKKKLSDDIMKKVAAKLSGEAVKKPSGKQSEENVKKSSGEGSKEHAKGKQPKRKEGKKVKHGAKNESKGYVLPLPLS</sequence>
<feature type="region of interest" description="Disordered" evidence="1">
    <location>
        <begin position="24"/>
        <end position="85"/>
    </location>
</feature>
<protein>
    <submittedName>
        <fullName evidence="4">H15 domain-containing protein</fullName>
    </submittedName>
</protein>
<evidence type="ECO:0000313" key="3">
    <source>
        <dbReference type="Proteomes" id="UP000268014"/>
    </source>
</evidence>
<keyword evidence="3" id="KW-1185">Reference proteome</keyword>
<evidence type="ECO:0000256" key="1">
    <source>
        <dbReference type="SAM" id="MobiDB-lite"/>
    </source>
</evidence>
<gene>
    <name evidence="2" type="ORF">HPLM_LOCUS19807</name>
</gene>
<organism evidence="4">
    <name type="scientific">Haemonchus placei</name>
    <name type="common">Barber's pole worm</name>
    <dbReference type="NCBI Taxonomy" id="6290"/>
    <lineage>
        <taxon>Eukaryota</taxon>
        <taxon>Metazoa</taxon>
        <taxon>Ecdysozoa</taxon>
        <taxon>Nematoda</taxon>
        <taxon>Chromadorea</taxon>
        <taxon>Rhabditida</taxon>
        <taxon>Rhabditina</taxon>
        <taxon>Rhabditomorpha</taxon>
        <taxon>Strongyloidea</taxon>
        <taxon>Trichostrongylidae</taxon>
        <taxon>Haemonchus</taxon>
    </lineage>
</organism>
<reference evidence="4" key="1">
    <citation type="submission" date="2017-02" db="UniProtKB">
        <authorList>
            <consortium name="WormBaseParasite"/>
        </authorList>
    </citation>
    <scope>IDENTIFICATION</scope>
</reference>
<dbReference type="WBParaSite" id="HPLM_0001981501-mRNA-1">
    <property type="protein sequence ID" value="HPLM_0001981501-mRNA-1"/>
    <property type="gene ID" value="HPLM_0001981501"/>
</dbReference>
<evidence type="ECO:0000313" key="4">
    <source>
        <dbReference type="WBParaSite" id="HPLM_0001981501-mRNA-1"/>
    </source>
</evidence>
<dbReference type="EMBL" id="UZAF01021603">
    <property type="protein sequence ID" value="VDO79452.1"/>
    <property type="molecule type" value="Genomic_DNA"/>
</dbReference>
<accession>A0A0N4X623</accession>
<dbReference type="Proteomes" id="UP000268014">
    <property type="component" value="Unassembled WGS sequence"/>
</dbReference>
<evidence type="ECO:0000313" key="2">
    <source>
        <dbReference type="EMBL" id="VDO79452.1"/>
    </source>
</evidence>
<feature type="compositionally biased region" description="Basic residues" evidence="1">
    <location>
        <begin position="56"/>
        <end position="70"/>
    </location>
</feature>
<proteinExistence type="predicted"/>
<feature type="compositionally biased region" description="Basic and acidic residues" evidence="1">
    <location>
        <begin position="37"/>
        <end position="55"/>
    </location>
</feature>
<name>A0A0N4X623_HAEPC</name>
<reference evidence="2 3" key="2">
    <citation type="submission" date="2018-11" db="EMBL/GenBank/DDBJ databases">
        <authorList>
            <consortium name="Pathogen Informatics"/>
        </authorList>
    </citation>
    <scope>NUCLEOTIDE SEQUENCE [LARGE SCALE GENOMIC DNA]</scope>
    <source>
        <strain evidence="2 3">MHpl1</strain>
    </source>
</reference>